<dbReference type="Pfam" id="PF00583">
    <property type="entry name" value="Acetyltransf_1"/>
    <property type="match status" value="1"/>
</dbReference>
<keyword evidence="2" id="KW-0808">Transferase</keyword>
<dbReference type="AlphaFoldDB" id="A0A1D7QZP5"/>
<dbReference type="InterPro" id="IPR053144">
    <property type="entry name" value="Acetyltransferase_Butenolide"/>
</dbReference>
<dbReference type="GO" id="GO:0016747">
    <property type="term" value="F:acyltransferase activity, transferring groups other than amino-acyl groups"/>
    <property type="evidence" value="ECO:0007669"/>
    <property type="project" value="InterPro"/>
</dbReference>
<proteinExistence type="predicted"/>
<dbReference type="KEGG" id="bbev:BBEV_3162"/>
<dbReference type="PROSITE" id="PS51186">
    <property type="entry name" value="GNAT"/>
    <property type="match status" value="1"/>
</dbReference>
<dbReference type="CDD" id="cd04301">
    <property type="entry name" value="NAT_SF"/>
    <property type="match status" value="1"/>
</dbReference>
<feature type="domain" description="N-acetyltransferase" evidence="1">
    <location>
        <begin position="3"/>
        <end position="136"/>
    </location>
</feature>
<organism evidence="2 3">
    <name type="scientific">Salisediminibacterium beveridgei</name>
    <dbReference type="NCBI Taxonomy" id="632773"/>
    <lineage>
        <taxon>Bacteria</taxon>
        <taxon>Bacillati</taxon>
        <taxon>Bacillota</taxon>
        <taxon>Bacilli</taxon>
        <taxon>Bacillales</taxon>
        <taxon>Bacillaceae</taxon>
        <taxon>Salisediminibacterium</taxon>
    </lineage>
</organism>
<dbReference type="Proteomes" id="UP000094463">
    <property type="component" value="Chromosome"/>
</dbReference>
<accession>A0A1D7QZP5</accession>
<dbReference type="RefSeq" id="WP_069366357.1">
    <property type="nucleotide sequence ID" value="NZ_CP012502.1"/>
</dbReference>
<protein>
    <submittedName>
        <fullName evidence="2">Acetyltransferase, GNAT family</fullName>
    </submittedName>
</protein>
<dbReference type="PANTHER" id="PTHR43233">
    <property type="entry name" value="FAMILY N-ACETYLTRANSFERASE, PUTATIVE (AFU_ORTHOLOGUE AFUA_6G03350)-RELATED"/>
    <property type="match status" value="1"/>
</dbReference>
<dbReference type="STRING" id="632773.BBEV_3162"/>
<dbReference type="InterPro" id="IPR000182">
    <property type="entry name" value="GNAT_dom"/>
</dbReference>
<dbReference type="PATRIC" id="fig|632773.3.peg.3313"/>
<evidence type="ECO:0000313" key="3">
    <source>
        <dbReference type="Proteomes" id="UP000094463"/>
    </source>
</evidence>
<dbReference type="InterPro" id="IPR016181">
    <property type="entry name" value="Acyl_CoA_acyltransferase"/>
</dbReference>
<name>A0A1D7QZP5_9BACI</name>
<dbReference type="SUPFAM" id="SSF55729">
    <property type="entry name" value="Acyl-CoA N-acyltransferases (Nat)"/>
    <property type="match status" value="1"/>
</dbReference>
<dbReference type="Gene3D" id="3.40.630.30">
    <property type="match status" value="1"/>
</dbReference>
<keyword evidence="3" id="KW-1185">Reference proteome</keyword>
<evidence type="ECO:0000259" key="1">
    <source>
        <dbReference type="PROSITE" id="PS51186"/>
    </source>
</evidence>
<reference evidence="2 3" key="1">
    <citation type="submission" date="2015-08" db="EMBL/GenBank/DDBJ databases">
        <title>The complete genome sequence of Bacillus beveridgei MLTeJB.</title>
        <authorList>
            <person name="Hanson T.E."/>
            <person name="Mesa C."/>
            <person name="Basesman S.M."/>
            <person name="Oremland R.S."/>
        </authorList>
    </citation>
    <scope>NUCLEOTIDE SEQUENCE [LARGE SCALE GENOMIC DNA]</scope>
    <source>
        <strain evidence="2 3">MLTeJB</strain>
    </source>
</reference>
<sequence length="136" mass="15346">MPITIKRDKTIPAAQVEALYLDAGWHAYTNDMSVLMQAIENSLDVVAAWDGDELVGLIRTVGDDFTVLYIQDILVLKAYRNQGIASRLLQQILHDYPDVRQKVLLTEDDPGVRHFYEKNGFQSCDKGNLVAFATFD</sequence>
<gene>
    <name evidence="2" type="ORF">BBEV_3162</name>
</gene>
<dbReference type="EMBL" id="CP012502">
    <property type="protein sequence ID" value="AOM84478.1"/>
    <property type="molecule type" value="Genomic_DNA"/>
</dbReference>
<dbReference type="PANTHER" id="PTHR43233:SF1">
    <property type="entry name" value="FAMILY N-ACETYLTRANSFERASE, PUTATIVE (AFU_ORTHOLOGUE AFUA_6G03350)-RELATED"/>
    <property type="match status" value="1"/>
</dbReference>
<evidence type="ECO:0000313" key="2">
    <source>
        <dbReference type="EMBL" id="AOM84478.1"/>
    </source>
</evidence>